<reference evidence="2 3" key="1">
    <citation type="submission" date="2017-04" db="EMBL/GenBank/DDBJ databases">
        <title>A new member of the family Flavobacteriaceae isolated from ascidians.</title>
        <authorList>
            <person name="Chen L."/>
        </authorList>
    </citation>
    <scope>NUCLEOTIDE SEQUENCE [LARGE SCALE GENOMIC DNA]</scope>
    <source>
        <strain evidence="2 3">HQA918</strain>
    </source>
</reference>
<sequence>MELFGITLTEWVGYAASLGVLLSFLMKDIKKLRMVNSVGCALFVAYGFMLDISWPVVITNLAILGVNGYYFLKG</sequence>
<dbReference type="OrthoDB" id="677174at2"/>
<dbReference type="Proteomes" id="UP000219559">
    <property type="component" value="Unassembled WGS sequence"/>
</dbReference>
<dbReference type="RefSeq" id="WP_097440547.1">
    <property type="nucleotide sequence ID" value="NZ_KZ300476.1"/>
</dbReference>
<organism evidence="2 3">
    <name type="scientific">Sediminicola luteus</name>
    <dbReference type="NCBI Taxonomy" id="319238"/>
    <lineage>
        <taxon>Bacteria</taxon>
        <taxon>Pseudomonadati</taxon>
        <taxon>Bacteroidota</taxon>
        <taxon>Flavobacteriia</taxon>
        <taxon>Flavobacteriales</taxon>
        <taxon>Flavobacteriaceae</taxon>
        <taxon>Sediminicola</taxon>
    </lineage>
</organism>
<gene>
    <name evidence="2" type="ORF">B7P33_09055</name>
</gene>
<evidence type="ECO:0000313" key="2">
    <source>
        <dbReference type="EMBL" id="PCE64426.1"/>
    </source>
</evidence>
<proteinExistence type="predicted"/>
<dbReference type="EMBL" id="NBWU01000003">
    <property type="protein sequence ID" value="PCE64426.1"/>
    <property type="molecule type" value="Genomic_DNA"/>
</dbReference>
<name>A0A2A4G8W2_9FLAO</name>
<evidence type="ECO:0000256" key="1">
    <source>
        <dbReference type="SAM" id="Phobius"/>
    </source>
</evidence>
<keyword evidence="1" id="KW-1133">Transmembrane helix</keyword>
<comment type="caution">
    <text evidence="2">The sequence shown here is derived from an EMBL/GenBank/DDBJ whole genome shotgun (WGS) entry which is preliminary data.</text>
</comment>
<keyword evidence="3" id="KW-1185">Reference proteome</keyword>
<evidence type="ECO:0000313" key="3">
    <source>
        <dbReference type="Proteomes" id="UP000219559"/>
    </source>
</evidence>
<accession>A0A2A4G8W2</accession>
<feature type="transmembrane region" description="Helical" evidence="1">
    <location>
        <begin position="6"/>
        <end position="25"/>
    </location>
</feature>
<keyword evidence="1" id="KW-0472">Membrane</keyword>
<keyword evidence="1" id="KW-0812">Transmembrane</keyword>
<dbReference type="AlphaFoldDB" id="A0A2A4G8W2"/>
<protein>
    <submittedName>
        <fullName evidence="2">Uroporphyrinogen decarboxylase</fullName>
    </submittedName>
</protein>